<evidence type="ECO:0000256" key="5">
    <source>
        <dbReference type="PROSITE-ProRule" id="PRU00267"/>
    </source>
</evidence>
<feature type="region of interest" description="Disordered" evidence="6">
    <location>
        <begin position="585"/>
        <end position="630"/>
    </location>
</feature>
<keyword evidence="3" id="KW-0804">Transcription</keyword>
<dbReference type="SUPFAM" id="SSF47095">
    <property type="entry name" value="HMG-box"/>
    <property type="match status" value="1"/>
</dbReference>
<dbReference type="GO" id="GO:0045165">
    <property type="term" value="P:cell fate commitment"/>
    <property type="evidence" value="ECO:0007669"/>
    <property type="project" value="TreeGrafter"/>
</dbReference>
<feature type="compositionally biased region" description="Low complexity" evidence="6">
    <location>
        <begin position="599"/>
        <end position="611"/>
    </location>
</feature>
<evidence type="ECO:0000256" key="3">
    <source>
        <dbReference type="ARBA" id="ARBA00023163"/>
    </source>
</evidence>
<keyword evidence="1" id="KW-0805">Transcription regulation</keyword>
<sequence>RAPCKRKREDLPENCAGAGSVNAEECARYYQMNSIPKPVMTPSSLQALLSLNQSGYLEPNHRRRKSGCESPSEGDKKALLHLNNNSTTLNHNSHQPKRTMDDVLKRLTSKMNSSTIREERRSGSPPKLGMDGDEGSLQNLAAKLQYEILREHHQLSENRRLDGDNGEHNVTALLQLQSLTGDNFLEKERRLSEMILQLQMVREQLLSQQEQQNKAAYVNAETQKQLELQQRLQQEHLKRQQEHILQQQHKIQELQSQISCQYPGSKGLNLANPQSLMFLPFLDQLRSSVATSTIPTNTTSSASPMVPPTASWVTTAPPMRTPPATPPAPPAPPADPDAPLNLTKPKHSPRTHSQPEPVHHVQEPPLGPMAATAPKLLPPSLVMPRAFLHYAGLPPHVNPTGKLSMSPGKDGDKLPPYPNLHLYPPHHPPPTIREDVKDETDFMAACHMWGPDPTYKMQDDNSDKAKMVRQQKRDGESKPHIKRPMNAFMVWAKDERRKILKACPDMHNSNISKILGARWKAMSNAEKQPFYEEQSRLSKLHMEKHPDYRYRPRPKRTCIVDGKKMRISEYKTLMRQRRNEMRQLWCRGEPGPSGGPGPSFGFPPDGSLSPSEMLNFTPDHSPSSGLHDDD</sequence>
<evidence type="ECO:0000256" key="2">
    <source>
        <dbReference type="ARBA" id="ARBA00023125"/>
    </source>
</evidence>
<dbReference type="InterPro" id="IPR051356">
    <property type="entry name" value="SOX/SOX-like_TF"/>
</dbReference>
<dbReference type="GO" id="GO:0000981">
    <property type="term" value="F:DNA-binding transcription factor activity, RNA polymerase II-specific"/>
    <property type="evidence" value="ECO:0007669"/>
    <property type="project" value="TreeGrafter"/>
</dbReference>
<feature type="non-terminal residue" evidence="8">
    <location>
        <position position="1"/>
    </location>
</feature>
<dbReference type="Gene3D" id="1.10.30.10">
    <property type="entry name" value="High mobility group box domain"/>
    <property type="match status" value="1"/>
</dbReference>
<dbReference type="Pfam" id="PF00505">
    <property type="entry name" value="HMG_box"/>
    <property type="match status" value="1"/>
</dbReference>
<dbReference type="InterPro" id="IPR036910">
    <property type="entry name" value="HMG_box_dom_sf"/>
</dbReference>
<dbReference type="CDD" id="cd22042">
    <property type="entry name" value="HMG-box_EGL13-like"/>
    <property type="match status" value="1"/>
</dbReference>
<keyword evidence="2 5" id="KW-0238">DNA-binding</keyword>
<feature type="compositionally biased region" description="Polar residues" evidence="6">
    <location>
        <begin position="293"/>
        <end position="303"/>
    </location>
</feature>
<dbReference type="GO" id="GO:0000978">
    <property type="term" value="F:RNA polymerase II cis-regulatory region sequence-specific DNA binding"/>
    <property type="evidence" value="ECO:0007669"/>
    <property type="project" value="TreeGrafter"/>
</dbReference>
<feature type="region of interest" description="Disordered" evidence="6">
    <location>
        <begin position="111"/>
        <end position="132"/>
    </location>
</feature>
<protein>
    <recommendedName>
        <fullName evidence="7">HMG box domain-containing protein</fullName>
    </recommendedName>
</protein>
<proteinExistence type="predicted"/>
<evidence type="ECO:0000256" key="1">
    <source>
        <dbReference type="ARBA" id="ARBA00023015"/>
    </source>
</evidence>
<feature type="domain" description="HMG box" evidence="7">
    <location>
        <begin position="481"/>
        <end position="549"/>
    </location>
</feature>
<dbReference type="GO" id="GO:0005634">
    <property type="term" value="C:nucleus"/>
    <property type="evidence" value="ECO:0007669"/>
    <property type="project" value="UniProtKB-UniRule"/>
</dbReference>
<feature type="region of interest" description="Disordered" evidence="6">
    <location>
        <begin position="453"/>
        <end position="480"/>
    </location>
</feature>
<dbReference type="PANTHER" id="PTHR45789:SF2">
    <property type="entry name" value="FI18025P1"/>
    <property type="match status" value="1"/>
</dbReference>
<dbReference type="EMBL" id="GEBQ01004277">
    <property type="protein sequence ID" value="JAT35700.1"/>
    <property type="molecule type" value="Transcribed_RNA"/>
</dbReference>
<gene>
    <name evidence="8" type="ORF">g.6585</name>
</gene>
<evidence type="ECO:0000259" key="7">
    <source>
        <dbReference type="PROSITE" id="PS50118"/>
    </source>
</evidence>
<feature type="compositionally biased region" description="Basic and acidic residues" evidence="6">
    <location>
        <begin position="457"/>
        <end position="479"/>
    </location>
</feature>
<evidence type="ECO:0000313" key="8">
    <source>
        <dbReference type="EMBL" id="JAT35700.1"/>
    </source>
</evidence>
<feature type="compositionally biased region" description="Pro residues" evidence="6">
    <location>
        <begin position="319"/>
        <end position="336"/>
    </location>
</feature>
<feature type="region of interest" description="Disordered" evidence="6">
    <location>
        <begin position="56"/>
        <end position="76"/>
    </location>
</feature>
<dbReference type="InterPro" id="IPR009071">
    <property type="entry name" value="HMG_box_dom"/>
</dbReference>
<dbReference type="FunFam" id="1.10.30.10:FF:000003">
    <property type="entry name" value="Putative transcription factor SOX-6"/>
    <property type="match status" value="1"/>
</dbReference>
<dbReference type="PROSITE" id="PS50118">
    <property type="entry name" value="HMG_BOX_2"/>
    <property type="match status" value="1"/>
</dbReference>
<evidence type="ECO:0000256" key="4">
    <source>
        <dbReference type="ARBA" id="ARBA00023242"/>
    </source>
</evidence>
<feature type="DNA-binding region" description="HMG box" evidence="5">
    <location>
        <begin position="481"/>
        <end position="549"/>
    </location>
</feature>
<dbReference type="SMART" id="SM00398">
    <property type="entry name" value="HMG"/>
    <property type="match status" value="1"/>
</dbReference>
<feature type="compositionally biased region" description="Polar residues" evidence="6">
    <location>
        <begin position="612"/>
        <end position="624"/>
    </location>
</feature>
<evidence type="ECO:0000256" key="6">
    <source>
        <dbReference type="SAM" id="MobiDB-lite"/>
    </source>
</evidence>
<keyword evidence="4 5" id="KW-0539">Nucleus</keyword>
<feature type="region of interest" description="Disordered" evidence="6">
    <location>
        <begin position="293"/>
        <end position="364"/>
    </location>
</feature>
<dbReference type="PANTHER" id="PTHR45789">
    <property type="entry name" value="FI18025P1"/>
    <property type="match status" value="1"/>
</dbReference>
<accession>A0A1B6MIB4</accession>
<reference evidence="8" key="1">
    <citation type="submission" date="2015-11" db="EMBL/GenBank/DDBJ databases">
        <title>De novo transcriptome assembly of four potential Pierce s Disease insect vectors from Arizona vineyards.</title>
        <authorList>
            <person name="Tassone E.E."/>
        </authorList>
    </citation>
    <scope>NUCLEOTIDE SEQUENCE</scope>
</reference>
<name>A0A1B6MIB4_9HEMI</name>
<dbReference type="AlphaFoldDB" id="A0A1B6MIB4"/>
<organism evidence="8">
    <name type="scientific">Graphocephala atropunctata</name>
    <dbReference type="NCBI Taxonomy" id="36148"/>
    <lineage>
        <taxon>Eukaryota</taxon>
        <taxon>Metazoa</taxon>
        <taxon>Ecdysozoa</taxon>
        <taxon>Arthropoda</taxon>
        <taxon>Hexapoda</taxon>
        <taxon>Insecta</taxon>
        <taxon>Pterygota</taxon>
        <taxon>Neoptera</taxon>
        <taxon>Paraneoptera</taxon>
        <taxon>Hemiptera</taxon>
        <taxon>Auchenorrhyncha</taxon>
        <taxon>Membracoidea</taxon>
        <taxon>Cicadellidae</taxon>
        <taxon>Cicadellinae</taxon>
        <taxon>Cicadellini</taxon>
        <taxon>Graphocephala</taxon>
    </lineage>
</organism>